<protein>
    <submittedName>
        <fullName evidence="1">Uncharacterized protein</fullName>
    </submittedName>
</protein>
<dbReference type="AlphaFoldDB" id="X1ES65"/>
<gene>
    <name evidence="1" type="ORF">S03H2_09340</name>
</gene>
<comment type="caution">
    <text evidence="1">The sequence shown here is derived from an EMBL/GenBank/DDBJ whole genome shotgun (WGS) entry which is preliminary data.</text>
</comment>
<reference evidence="1" key="1">
    <citation type="journal article" date="2014" name="Front. Microbiol.">
        <title>High frequency of phylogenetically diverse reductive dehalogenase-homologous genes in deep subseafloor sedimentary metagenomes.</title>
        <authorList>
            <person name="Kawai M."/>
            <person name="Futagami T."/>
            <person name="Toyoda A."/>
            <person name="Takaki Y."/>
            <person name="Nishi S."/>
            <person name="Hori S."/>
            <person name="Arai W."/>
            <person name="Tsubouchi T."/>
            <person name="Morono Y."/>
            <person name="Uchiyama I."/>
            <person name="Ito T."/>
            <person name="Fujiyama A."/>
            <person name="Inagaki F."/>
            <person name="Takami H."/>
        </authorList>
    </citation>
    <scope>NUCLEOTIDE SEQUENCE</scope>
    <source>
        <strain evidence="1">Expedition CK06-06</strain>
    </source>
</reference>
<evidence type="ECO:0000313" key="1">
    <source>
        <dbReference type="EMBL" id="GAH23160.1"/>
    </source>
</evidence>
<organism evidence="1">
    <name type="scientific">marine sediment metagenome</name>
    <dbReference type="NCBI Taxonomy" id="412755"/>
    <lineage>
        <taxon>unclassified sequences</taxon>
        <taxon>metagenomes</taxon>
        <taxon>ecological metagenomes</taxon>
    </lineage>
</organism>
<dbReference type="EMBL" id="BARU01004721">
    <property type="protein sequence ID" value="GAH23160.1"/>
    <property type="molecule type" value="Genomic_DNA"/>
</dbReference>
<name>X1ES65_9ZZZZ</name>
<sequence>IGNTNHKRKRRCPDRKMVLALRFGYETEK</sequence>
<proteinExistence type="predicted"/>
<feature type="non-terminal residue" evidence="1">
    <location>
        <position position="1"/>
    </location>
</feature>
<accession>X1ES65</accession>